<dbReference type="Gene3D" id="2.40.230.20">
    <property type="entry name" value="Nucleoside-specific channel-forming protein, Tsx-like"/>
    <property type="match status" value="1"/>
</dbReference>
<dbReference type="SUPFAM" id="SSF111364">
    <property type="entry name" value="Tsx-like channel"/>
    <property type="match status" value="1"/>
</dbReference>
<dbReference type="InterPro" id="IPR036777">
    <property type="entry name" value="Channel_Tsx-like_sf"/>
</dbReference>
<reference evidence="4" key="1">
    <citation type="submission" date="2018-01" db="EMBL/GenBank/DDBJ databases">
        <authorList>
            <person name="Peeters C."/>
        </authorList>
    </citation>
    <scope>NUCLEOTIDE SEQUENCE [LARGE SCALE GENOMIC DNA]</scope>
</reference>
<dbReference type="RefSeq" id="WP_146149942.1">
    <property type="nucleotide sequence ID" value="NZ_OGTP01000002.1"/>
</dbReference>
<sequence length="327" mass="35390">MKKISVALRKPLFGAALLCCLSEFAQAEVYTAPSASTPTPAKETQTVQPSATAPLSAPSLKSAEELGEPPVTWNDTYIGYRYGRDFHYPGVPDKVTQNIGYLTTTGGFRFGTYAFNVDYLVSDDANPEAGGPSSGGAQEVYSVGRVELSAGKILGRSVGYGFVRDFGVTAGYEFGTKNDAFAQRARMFVFGPTIEFSVPHGFWNVTAGLRTESNHNGISGVDVRFDTAWHVESSWLFPFRLGPLPFIFRGFASVTGPKGKDGFGVETQTEFLTRMSLLADLGSFAGHPRTVYAGVGYEYWHHMYGTPTSAAVSTITSVPMLMAEIHF</sequence>
<feature type="compositionally biased region" description="Polar residues" evidence="1">
    <location>
        <begin position="33"/>
        <end position="53"/>
    </location>
</feature>
<keyword evidence="4" id="KW-1185">Reference proteome</keyword>
<feature type="chain" id="PRO_5015588838" description="Nucleoside-specific channel-forming protein, Tsx" evidence="2">
    <location>
        <begin position="28"/>
        <end position="327"/>
    </location>
</feature>
<protein>
    <recommendedName>
        <fullName evidence="5">Nucleoside-specific channel-forming protein, Tsx</fullName>
    </recommendedName>
</protein>
<name>A0A2U3I0B1_9BURK</name>
<organism evidence="3 4">
    <name type="scientific">Caballeronia novacaledonica</name>
    <dbReference type="NCBI Taxonomy" id="1544861"/>
    <lineage>
        <taxon>Bacteria</taxon>
        <taxon>Pseudomonadati</taxon>
        <taxon>Pseudomonadota</taxon>
        <taxon>Betaproteobacteria</taxon>
        <taxon>Burkholderiales</taxon>
        <taxon>Burkholderiaceae</taxon>
        <taxon>Caballeronia</taxon>
    </lineage>
</organism>
<evidence type="ECO:0000313" key="3">
    <source>
        <dbReference type="EMBL" id="SPB13537.1"/>
    </source>
</evidence>
<gene>
    <name evidence="3" type="ORF">NOV72_00801</name>
</gene>
<feature type="region of interest" description="Disordered" evidence="1">
    <location>
        <begin position="33"/>
        <end position="67"/>
    </location>
</feature>
<dbReference type="EMBL" id="OGTP01000002">
    <property type="protein sequence ID" value="SPB13537.1"/>
    <property type="molecule type" value="Genomic_DNA"/>
</dbReference>
<feature type="signal peptide" evidence="2">
    <location>
        <begin position="1"/>
        <end position="27"/>
    </location>
</feature>
<proteinExistence type="predicted"/>
<keyword evidence="2" id="KW-0732">Signal</keyword>
<evidence type="ECO:0008006" key="5">
    <source>
        <dbReference type="Google" id="ProtNLM"/>
    </source>
</evidence>
<accession>A0A2U3I0B1</accession>
<dbReference type="GO" id="GO:0009279">
    <property type="term" value="C:cell outer membrane"/>
    <property type="evidence" value="ECO:0007669"/>
    <property type="project" value="InterPro"/>
</dbReference>
<dbReference type="OrthoDB" id="104801at2"/>
<evidence type="ECO:0000256" key="2">
    <source>
        <dbReference type="SAM" id="SignalP"/>
    </source>
</evidence>
<dbReference type="Proteomes" id="UP000238169">
    <property type="component" value="Unassembled WGS sequence"/>
</dbReference>
<evidence type="ECO:0000256" key="1">
    <source>
        <dbReference type="SAM" id="MobiDB-lite"/>
    </source>
</evidence>
<evidence type="ECO:0000313" key="4">
    <source>
        <dbReference type="Proteomes" id="UP000238169"/>
    </source>
</evidence>
<dbReference type="AlphaFoldDB" id="A0A2U3I0B1"/>